<proteinExistence type="predicted"/>
<reference evidence="3" key="1">
    <citation type="journal article" date="2019" name="Int. J. Syst. Evol. Microbiol.">
        <title>The Global Catalogue of Microorganisms (GCM) 10K type strain sequencing project: providing services to taxonomists for standard genome sequencing and annotation.</title>
        <authorList>
            <consortium name="The Broad Institute Genomics Platform"/>
            <consortium name="The Broad Institute Genome Sequencing Center for Infectious Disease"/>
            <person name="Wu L."/>
            <person name="Ma J."/>
        </authorList>
    </citation>
    <scope>NUCLEOTIDE SEQUENCE [LARGE SCALE GENOMIC DNA]</scope>
    <source>
        <strain evidence="3">TISTR 1535</strain>
    </source>
</reference>
<dbReference type="EMBL" id="JBHUNA010000001">
    <property type="protein sequence ID" value="MFD2759473.1"/>
    <property type="molecule type" value="Genomic_DNA"/>
</dbReference>
<protein>
    <submittedName>
        <fullName evidence="2">Uncharacterized protein</fullName>
    </submittedName>
</protein>
<evidence type="ECO:0000313" key="2">
    <source>
        <dbReference type="EMBL" id="MFD2759473.1"/>
    </source>
</evidence>
<comment type="caution">
    <text evidence="2">The sequence shown here is derived from an EMBL/GenBank/DDBJ whole genome shotgun (WGS) entry which is preliminary data.</text>
</comment>
<sequence>MRSLVVLLLLALFFLTGMVVGMDRDGHQADTTNNKKDDFEQTESSDEQDPDKEKIKVTKVKEQNNDQVADAAAAEPAASNHFILKAASFLEAGVTGAYELVVRVAYQLAQVFF</sequence>
<feature type="region of interest" description="Disordered" evidence="1">
    <location>
        <begin position="25"/>
        <end position="60"/>
    </location>
</feature>
<dbReference type="Proteomes" id="UP001597502">
    <property type="component" value="Unassembled WGS sequence"/>
</dbReference>
<dbReference type="RefSeq" id="WP_382389981.1">
    <property type="nucleotide sequence ID" value="NZ_JBHUNA010000001.1"/>
</dbReference>
<name>A0ABW5V0G3_9BACI</name>
<feature type="compositionally biased region" description="Basic and acidic residues" evidence="1">
    <location>
        <begin position="51"/>
        <end position="60"/>
    </location>
</feature>
<organism evidence="2 3">
    <name type="scientific">Lentibacillus juripiscarius</name>
    <dbReference type="NCBI Taxonomy" id="257446"/>
    <lineage>
        <taxon>Bacteria</taxon>
        <taxon>Bacillati</taxon>
        <taxon>Bacillota</taxon>
        <taxon>Bacilli</taxon>
        <taxon>Bacillales</taxon>
        <taxon>Bacillaceae</taxon>
        <taxon>Lentibacillus</taxon>
    </lineage>
</organism>
<gene>
    <name evidence="2" type="ORF">ACFSUO_00530</name>
</gene>
<feature type="compositionally biased region" description="Basic and acidic residues" evidence="1">
    <location>
        <begin position="25"/>
        <end position="39"/>
    </location>
</feature>
<evidence type="ECO:0000256" key="1">
    <source>
        <dbReference type="SAM" id="MobiDB-lite"/>
    </source>
</evidence>
<feature type="compositionally biased region" description="Acidic residues" evidence="1">
    <location>
        <begin position="40"/>
        <end position="50"/>
    </location>
</feature>
<keyword evidence="3" id="KW-1185">Reference proteome</keyword>
<evidence type="ECO:0000313" key="3">
    <source>
        <dbReference type="Proteomes" id="UP001597502"/>
    </source>
</evidence>
<accession>A0ABW5V0G3</accession>